<evidence type="ECO:0000256" key="6">
    <source>
        <dbReference type="SAM" id="MobiDB-lite"/>
    </source>
</evidence>
<reference evidence="8" key="1">
    <citation type="journal article" date="2017" name="Genome Biol.">
        <title>Comparative genomics reveals high biological diversity and specific adaptations in the industrially and medically important fungal genus Aspergillus.</title>
        <authorList>
            <person name="de Vries R.P."/>
            <person name="Riley R."/>
            <person name="Wiebenga A."/>
            <person name="Aguilar-Osorio G."/>
            <person name="Amillis S."/>
            <person name="Uchima C.A."/>
            <person name="Anderluh G."/>
            <person name="Asadollahi M."/>
            <person name="Askin M."/>
            <person name="Barry K."/>
            <person name="Battaglia E."/>
            <person name="Bayram O."/>
            <person name="Benocci T."/>
            <person name="Braus-Stromeyer S.A."/>
            <person name="Caldana C."/>
            <person name="Canovas D."/>
            <person name="Cerqueira G.C."/>
            <person name="Chen F."/>
            <person name="Chen W."/>
            <person name="Choi C."/>
            <person name="Clum A."/>
            <person name="Dos Santos R.A."/>
            <person name="Damasio A.R."/>
            <person name="Diallinas G."/>
            <person name="Emri T."/>
            <person name="Fekete E."/>
            <person name="Flipphi M."/>
            <person name="Freyberg S."/>
            <person name="Gallo A."/>
            <person name="Gournas C."/>
            <person name="Habgood R."/>
            <person name="Hainaut M."/>
            <person name="Harispe M.L."/>
            <person name="Henrissat B."/>
            <person name="Hilden K.S."/>
            <person name="Hope R."/>
            <person name="Hossain A."/>
            <person name="Karabika E."/>
            <person name="Karaffa L."/>
            <person name="Karanyi Z."/>
            <person name="Krasevec N."/>
            <person name="Kuo A."/>
            <person name="Kusch H."/>
            <person name="LaButti K."/>
            <person name="Lagendijk E.L."/>
            <person name="Lapidus A."/>
            <person name="Levasseur A."/>
            <person name="Lindquist E."/>
            <person name="Lipzen A."/>
            <person name="Logrieco A.F."/>
            <person name="MacCabe A."/>
            <person name="Maekelae M.R."/>
            <person name="Malavazi I."/>
            <person name="Melin P."/>
            <person name="Meyer V."/>
            <person name="Mielnichuk N."/>
            <person name="Miskei M."/>
            <person name="Molnar A.P."/>
            <person name="Mule G."/>
            <person name="Ngan C.Y."/>
            <person name="Orejas M."/>
            <person name="Orosz E."/>
            <person name="Ouedraogo J.P."/>
            <person name="Overkamp K.M."/>
            <person name="Park H.-S."/>
            <person name="Perrone G."/>
            <person name="Piumi F."/>
            <person name="Punt P.J."/>
            <person name="Ram A.F."/>
            <person name="Ramon A."/>
            <person name="Rauscher S."/>
            <person name="Record E."/>
            <person name="Riano-Pachon D.M."/>
            <person name="Robert V."/>
            <person name="Roehrig J."/>
            <person name="Ruller R."/>
            <person name="Salamov A."/>
            <person name="Salih N.S."/>
            <person name="Samson R.A."/>
            <person name="Sandor E."/>
            <person name="Sanguinetti M."/>
            <person name="Schuetze T."/>
            <person name="Sepcic K."/>
            <person name="Shelest E."/>
            <person name="Sherlock G."/>
            <person name="Sophianopoulou V."/>
            <person name="Squina F.M."/>
            <person name="Sun H."/>
            <person name="Susca A."/>
            <person name="Todd R.B."/>
            <person name="Tsang A."/>
            <person name="Unkles S.E."/>
            <person name="van de Wiele N."/>
            <person name="van Rossen-Uffink D."/>
            <person name="Oliveira J.V."/>
            <person name="Vesth T.C."/>
            <person name="Visser J."/>
            <person name="Yu J.-H."/>
            <person name="Zhou M."/>
            <person name="Andersen M.R."/>
            <person name="Archer D.B."/>
            <person name="Baker S.E."/>
            <person name="Benoit I."/>
            <person name="Brakhage A.A."/>
            <person name="Braus G.H."/>
            <person name="Fischer R."/>
            <person name="Frisvad J.C."/>
            <person name="Goldman G.H."/>
            <person name="Houbraken J."/>
            <person name="Oakley B."/>
            <person name="Pocsi I."/>
            <person name="Scazzocchio C."/>
            <person name="Seiboth B."/>
            <person name="vanKuyk P.A."/>
            <person name="Wortman J."/>
            <person name="Dyer P.S."/>
            <person name="Grigoriev I.V."/>
        </authorList>
    </citation>
    <scope>NUCLEOTIDE SEQUENCE [LARGE SCALE GENOMIC DNA]</scope>
    <source>
        <strain evidence="8">DTO 134E9</strain>
    </source>
</reference>
<dbReference type="GO" id="GO:0016592">
    <property type="term" value="C:mediator complex"/>
    <property type="evidence" value="ECO:0007669"/>
    <property type="project" value="InterPro"/>
</dbReference>
<evidence type="ECO:0000313" key="8">
    <source>
        <dbReference type="Proteomes" id="UP000184383"/>
    </source>
</evidence>
<keyword evidence="3" id="KW-0805">Transcription regulation</keyword>
<dbReference type="EMBL" id="KV878214">
    <property type="protein sequence ID" value="OJJ33234.1"/>
    <property type="molecule type" value="Genomic_DNA"/>
</dbReference>
<evidence type="ECO:0000256" key="4">
    <source>
        <dbReference type="ARBA" id="ARBA00023163"/>
    </source>
</evidence>
<protein>
    <recommendedName>
        <fullName evidence="9">Mediator complex subunit 27</fullName>
    </recommendedName>
</protein>
<dbReference type="AlphaFoldDB" id="A0A1L9REA2"/>
<dbReference type="Proteomes" id="UP000184383">
    <property type="component" value="Unassembled WGS sequence"/>
</dbReference>
<comment type="subcellular location">
    <subcellularLocation>
        <location evidence="1">Nucleus</location>
    </subcellularLocation>
</comment>
<comment type="similarity">
    <text evidence="2">Belongs to the Mediator complex subunit 27 family.</text>
</comment>
<dbReference type="VEuPathDB" id="FungiDB:ASPWEDRAFT_115073"/>
<proteinExistence type="inferred from homology"/>
<evidence type="ECO:0000256" key="1">
    <source>
        <dbReference type="ARBA" id="ARBA00004123"/>
    </source>
</evidence>
<evidence type="ECO:0000313" key="7">
    <source>
        <dbReference type="EMBL" id="OJJ33234.1"/>
    </source>
</evidence>
<accession>A0A1L9REA2</accession>
<dbReference type="RefSeq" id="XP_040686911.1">
    <property type="nucleotide sequence ID" value="XM_040828550.1"/>
</dbReference>
<gene>
    <name evidence="7" type="ORF">ASPWEDRAFT_115073</name>
</gene>
<feature type="region of interest" description="Disordered" evidence="6">
    <location>
        <begin position="1"/>
        <end position="46"/>
    </location>
</feature>
<dbReference type="GeneID" id="63744398"/>
<dbReference type="InterPro" id="IPR021627">
    <property type="entry name" value="Mediator_Med27"/>
</dbReference>
<dbReference type="STRING" id="1073089.A0A1L9REA2"/>
<feature type="region of interest" description="Disordered" evidence="6">
    <location>
        <begin position="168"/>
        <end position="187"/>
    </location>
</feature>
<keyword evidence="8" id="KW-1185">Reference proteome</keyword>
<organism evidence="7 8">
    <name type="scientific">Aspergillus wentii DTO 134E9</name>
    <dbReference type="NCBI Taxonomy" id="1073089"/>
    <lineage>
        <taxon>Eukaryota</taxon>
        <taxon>Fungi</taxon>
        <taxon>Dikarya</taxon>
        <taxon>Ascomycota</taxon>
        <taxon>Pezizomycotina</taxon>
        <taxon>Eurotiomycetes</taxon>
        <taxon>Eurotiomycetidae</taxon>
        <taxon>Eurotiales</taxon>
        <taxon>Aspergillaceae</taxon>
        <taxon>Aspergillus</taxon>
        <taxon>Aspergillus subgen. Cremei</taxon>
    </lineage>
</organism>
<dbReference type="OrthoDB" id="10254221at2759"/>
<sequence>MATVPNPASQKPPSSETIVVPKMEGQTSGQNEENVDKTDTAGDAGDSEMQLVSSLAKLQKMEAMIHQLRTLLPGRLLEPLVPIVNPRKGSAVPKSPEILYEQLSQTARAGVAEVANFQSMWRGPEMKGIWDNVSAQIRENGGQLLQPTGMWERDYNVLLEELVKEEQTKQEQQQKAEEEMERSKIQSSEGDWKTIVETFLQKNVPGFRIACSNKDASFTAVLVKAGMALQAQAINGLGSGVPDWRVSNKLLPGIPKSKLEIAIADCLNSRTRQWDLAYLLDMISSYSDIKQTPCVKCNKMTDNAAQLPTIRQSKPSQSPQGQRVFIWEAYHPGCI</sequence>
<dbReference type="Pfam" id="PF11571">
    <property type="entry name" value="Med27"/>
    <property type="match status" value="1"/>
</dbReference>
<name>A0A1L9REA2_ASPWE</name>
<evidence type="ECO:0000256" key="5">
    <source>
        <dbReference type="ARBA" id="ARBA00023242"/>
    </source>
</evidence>
<keyword evidence="5" id="KW-0539">Nucleus</keyword>
<feature type="compositionally biased region" description="Polar residues" evidence="6">
    <location>
        <begin position="1"/>
        <end position="17"/>
    </location>
</feature>
<evidence type="ECO:0000256" key="3">
    <source>
        <dbReference type="ARBA" id="ARBA00023015"/>
    </source>
</evidence>
<evidence type="ECO:0000256" key="2">
    <source>
        <dbReference type="ARBA" id="ARBA00008048"/>
    </source>
</evidence>
<evidence type="ECO:0008006" key="9">
    <source>
        <dbReference type="Google" id="ProtNLM"/>
    </source>
</evidence>
<keyword evidence="4" id="KW-0804">Transcription</keyword>